<dbReference type="SUPFAM" id="SSF103657">
    <property type="entry name" value="BAR/IMD domain-like"/>
    <property type="match status" value="1"/>
</dbReference>
<evidence type="ECO:0000256" key="3">
    <source>
        <dbReference type="ARBA" id="ARBA00022692"/>
    </source>
</evidence>
<dbReference type="Pfam" id="PF00169">
    <property type="entry name" value="PH"/>
    <property type="match status" value="1"/>
</dbReference>
<dbReference type="Pfam" id="PF16016">
    <property type="entry name" value="VASt"/>
    <property type="match status" value="1"/>
</dbReference>
<dbReference type="InterPro" id="IPR001849">
    <property type="entry name" value="PH_domain"/>
</dbReference>
<evidence type="ECO:0000256" key="7">
    <source>
        <dbReference type="SAM" id="Phobius"/>
    </source>
</evidence>
<dbReference type="Gene3D" id="2.30.29.30">
    <property type="entry name" value="Pleckstrin-homology domain (PH domain)/Phosphotyrosine-binding domain (PTB)"/>
    <property type="match status" value="2"/>
</dbReference>
<feature type="region of interest" description="Disordered" evidence="6">
    <location>
        <begin position="438"/>
        <end position="491"/>
    </location>
</feature>
<feature type="transmembrane region" description="Helical" evidence="7">
    <location>
        <begin position="905"/>
        <end position="926"/>
    </location>
</feature>
<evidence type="ECO:0000313" key="11">
    <source>
        <dbReference type="Proteomes" id="UP000053201"/>
    </source>
</evidence>
<dbReference type="AlphaFoldDB" id="A0A0L0HE23"/>
<evidence type="ECO:0000256" key="6">
    <source>
        <dbReference type="SAM" id="MobiDB-lite"/>
    </source>
</evidence>
<feature type="domain" description="PH" evidence="8">
    <location>
        <begin position="301"/>
        <end position="405"/>
    </location>
</feature>
<dbReference type="GO" id="GO:0005886">
    <property type="term" value="C:plasma membrane"/>
    <property type="evidence" value="ECO:0007669"/>
    <property type="project" value="TreeGrafter"/>
</dbReference>
<organism evidence="10 11">
    <name type="scientific">Spizellomyces punctatus (strain DAOM BR117)</name>
    <dbReference type="NCBI Taxonomy" id="645134"/>
    <lineage>
        <taxon>Eukaryota</taxon>
        <taxon>Fungi</taxon>
        <taxon>Fungi incertae sedis</taxon>
        <taxon>Chytridiomycota</taxon>
        <taxon>Chytridiomycota incertae sedis</taxon>
        <taxon>Chytridiomycetes</taxon>
        <taxon>Spizellomycetales</taxon>
        <taxon>Spizellomycetaceae</taxon>
        <taxon>Spizellomyces</taxon>
    </lineage>
</organism>
<feature type="domain" description="VASt" evidence="9">
    <location>
        <begin position="686"/>
        <end position="855"/>
    </location>
</feature>
<dbReference type="OMA" id="WISAFDK"/>
<dbReference type="GO" id="GO:0005789">
    <property type="term" value="C:endoplasmic reticulum membrane"/>
    <property type="evidence" value="ECO:0007669"/>
    <property type="project" value="TreeGrafter"/>
</dbReference>
<dbReference type="InParanoid" id="A0A0L0HE23"/>
<comment type="subcellular location">
    <subcellularLocation>
        <location evidence="1">Membrane</location>
        <topology evidence="1">Single-pass membrane protein</topology>
    </subcellularLocation>
</comment>
<name>A0A0L0HE23_SPIPD</name>
<gene>
    <name evidence="10" type="ORF">SPPG_05963</name>
</gene>
<dbReference type="GeneID" id="27689303"/>
<dbReference type="Pfam" id="PF16746">
    <property type="entry name" value="BAR_3"/>
    <property type="match status" value="1"/>
</dbReference>
<dbReference type="VEuPathDB" id="FungiDB:SPPG_05963"/>
<dbReference type="PROSITE" id="PS51778">
    <property type="entry name" value="VAST"/>
    <property type="match status" value="1"/>
</dbReference>
<dbReference type="EMBL" id="KQ257459">
    <property type="protein sequence ID" value="KNC99013.1"/>
    <property type="molecule type" value="Genomic_DNA"/>
</dbReference>
<feature type="compositionally biased region" description="Acidic residues" evidence="6">
    <location>
        <begin position="454"/>
        <end position="468"/>
    </location>
</feature>
<dbReference type="RefSeq" id="XP_016607053.1">
    <property type="nucleotide sequence ID" value="XM_016754170.1"/>
</dbReference>
<dbReference type="SMART" id="SM00568">
    <property type="entry name" value="GRAM"/>
    <property type="match status" value="1"/>
</dbReference>
<dbReference type="FunCoup" id="A0A0L0HE23">
    <property type="interactions" value="38"/>
</dbReference>
<dbReference type="Proteomes" id="UP000053201">
    <property type="component" value="Unassembled WGS sequence"/>
</dbReference>
<dbReference type="InterPro" id="IPR051482">
    <property type="entry name" value="Cholesterol_transport"/>
</dbReference>
<evidence type="ECO:0000256" key="5">
    <source>
        <dbReference type="ARBA" id="ARBA00023136"/>
    </source>
</evidence>
<protein>
    <submittedName>
        <fullName evidence="10">Uncharacterized protein</fullName>
    </submittedName>
</protein>
<dbReference type="SMART" id="SM00233">
    <property type="entry name" value="PH"/>
    <property type="match status" value="1"/>
</dbReference>
<dbReference type="eggNOG" id="KOG1032">
    <property type="taxonomic scope" value="Eukaryota"/>
</dbReference>
<keyword evidence="3 7" id="KW-0812">Transmembrane</keyword>
<keyword evidence="4 7" id="KW-1133">Transmembrane helix</keyword>
<dbReference type="OrthoDB" id="10070851at2759"/>
<evidence type="ECO:0000256" key="2">
    <source>
        <dbReference type="ARBA" id="ARBA00006582"/>
    </source>
</evidence>
<dbReference type="GO" id="GO:0005739">
    <property type="term" value="C:mitochondrion"/>
    <property type="evidence" value="ECO:0007669"/>
    <property type="project" value="TreeGrafter"/>
</dbReference>
<dbReference type="InterPro" id="IPR027267">
    <property type="entry name" value="AH/BAR_dom_sf"/>
</dbReference>
<dbReference type="SUPFAM" id="SSF50729">
    <property type="entry name" value="PH domain-like"/>
    <property type="match status" value="1"/>
</dbReference>
<dbReference type="GO" id="GO:0032541">
    <property type="term" value="C:cortical endoplasmic reticulum"/>
    <property type="evidence" value="ECO:0007669"/>
    <property type="project" value="TreeGrafter"/>
</dbReference>
<dbReference type="PANTHER" id="PTHR23319:SF4">
    <property type="entry name" value="GRAM DOMAIN CONTAINING 1B, ISOFORM E"/>
    <property type="match status" value="1"/>
</dbReference>
<evidence type="ECO:0000256" key="1">
    <source>
        <dbReference type="ARBA" id="ARBA00004167"/>
    </source>
</evidence>
<evidence type="ECO:0000259" key="9">
    <source>
        <dbReference type="PROSITE" id="PS51778"/>
    </source>
</evidence>
<comment type="similarity">
    <text evidence="2">Belongs to the YSP2 family.</text>
</comment>
<dbReference type="InterPro" id="IPR031968">
    <property type="entry name" value="VASt"/>
</dbReference>
<dbReference type="GO" id="GO:0032934">
    <property type="term" value="F:sterol binding"/>
    <property type="evidence" value="ECO:0007669"/>
    <property type="project" value="TreeGrafter"/>
</dbReference>
<dbReference type="InterPro" id="IPR004182">
    <property type="entry name" value="GRAM"/>
</dbReference>
<keyword evidence="5 7" id="KW-0472">Membrane</keyword>
<keyword evidence="11" id="KW-1185">Reference proteome</keyword>
<sequence length="1070" mass="119530">MQHPSTIRTDLVDCSALSLELAATDSPFFRAKVALFQNELEAFGKWLDSVCRVLRQYTDEMIRTNEVQSTVIATLMPHSGLHLFERTITRIIGDALQSVYQVKAKLVDDIIEQLIEPFLAFLKEDVRDMKDVTRNFDRVLERYETAVTRYGNLSKTKESSALREDAFVLYEFRKQYIRASLELAHRVIIFRIRVHGMIMERLMNYISSHSEFYDTAAQVFKGLMPQLTGLKAKLDESIKVRNQSATKLETTRKILEDEAITKAKPLTIPSTTTSLSLDVQSGERGGTRHIPSPLIPSASTPTEKEGYLFKRVFSSKPLTVQTWARRWFRVKNGGFSYCMVSPKQRGVVLSTPALNVLLCSVRVVRNEDRRFSFEVSTVHKRNFILQAETEDDMNEWIATIEAAKYQAAGEGPASTPFIGDMATDIAGSDDEEDAIPLHEIKMSEGDIKPSTAENEGEEDDDDEDESDGDKEQGKPDSPADQSSGDDIGIRYSDRTLGKENTKLHRLLKSVPKNDYVLDAFSCAMQKDIAVHGRLYITYDRICFYSNILGFIRMLVTEMKDVLAVVQKKGPLSTTILVTTSEATHSFLLFYSKDEAHFTTLKAAWLNATNTEQRLSPQELYDSVSKRKHATAGVEIESEESDGRVLEAAPVADPTTGQPATASEYDPPSDLALPAAEVPCGCGADHQEKKEADVVFNVPAKKLFDVLFGNETTFWSQRFHPKRGESGRQNGIWSDGPEPQREVKYMMPVNNPMVKVKEAEVIATERLVKRNDYFIYVVEAQSSTPALPYADAFAPVTRYCITWVTKHSCRLVMTCGVKFFKSPMVKGMIRSAGMKGLAEGAADTVALLKQEIDEYNRKVLGKTPSSAESAGAEAIAISSPTPGDTTVNVTRRGATEELPFGLGSPIAVYTLVVLLLISCVCHLVGWWQGPSKGSVMNISPRTVDWVKDFNLGDNDDFTQSFKTFMTSHYHLSEGNSTISLRAPSSRRRLYYHPSHFTLQSQLAQVHSAVHEVLTDIRGMMEEVHEVERQVIWSMFMNWIGDKTALCQNEGGSHCNGVATLVKEVEIGQRGG</sequence>
<reference evidence="10 11" key="1">
    <citation type="submission" date="2009-08" db="EMBL/GenBank/DDBJ databases">
        <title>The Genome Sequence of Spizellomyces punctatus strain DAOM BR117.</title>
        <authorList>
            <consortium name="The Broad Institute Genome Sequencing Platform"/>
            <person name="Russ C."/>
            <person name="Cuomo C."/>
            <person name="Shea T."/>
            <person name="Young S.K."/>
            <person name="Zeng Q."/>
            <person name="Koehrsen M."/>
            <person name="Haas B."/>
            <person name="Borodovsky M."/>
            <person name="Guigo R."/>
            <person name="Alvarado L."/>
            <person name="Berlin A."/>
            <person name="Bochicchio J."/>
            <person name="Borenstein D."/>
            <person name="Chapman S."/>
            <person name="Chen Z."/>
            <person name="Engels R."/>
            <person name="Freedman E."/>
            <person name="Gellesch M."/>
            <person name="Goldberg J."/>
            <person name="Griggs A."/>
            <person name="Gujja S."/>
            <person name="Heiman D."/>
            <person name="Hepburn T."/>
            <person name="Howarth C."/>
            <person name="Jen D."/>
            <person name="Larson L."/>
            <person name="Lewis B."/>
            <person name="Mehta T."/>
            <person name="Park D."/>
            <person name="Pearson M."/>
            <person name="Roberts A."/>
            <person name="Saif S."/>
            <person name="Shenoy N."/>
            <person name="Sisk P."/>
            <person name="Stolte C."/>
            <person name="Sykes S."/>
            <person name="Thomson T."/>
            <person name="Walk T."/>
            <person name="White J."/>
            <person name="Yandava C."/>
            <person name="Burger G."/>
            <person name="Gray M.W."/>
            <person name="Holland P.W.H."/>
            <person name="King N."/>
            <person name="Lang F.B.F."/>
            <person name="Roger A.J."/>
            <person name="Ruiz-Trillo I."/>
            <person name="Lander E."/>
            <person name="Nusbaum C."/>
        </authorList>
    </citation>
    <scope>NUCLEOTIDE SEQUENCE [LARGE SCALE GENOMIC DNA]</scope>
    <source>
        <strain evidence="10 11">DAOM BR117</strain>
    </source>
</reference>
<dbReference type="InterPro" id="IPR011993">
    <property type="entry name" value="PH-like_dom_sf"/>
</dbReference>
<evidence type="ECO:0000259" key="8">
    <source>
        <dbReference type="PROSITE" id="PS50003"/>
    </source>
</evidence>
<dbReference type="Pfam" id="PF02893">
    <property type="entry name" value="GRAM"/>
    <property type="match status" value="1"/>
</dbReference>
<evidence type="ECO:0000313" key="10">
    <source>
        <dbReference type="EMBL" id="KNC99013.1"/>
    </source>
</evidence>
<dbReference type="PANTHER" id="PTHR23319">
    <property type="entry name" value="GRAM DOMAIN CONTAINING 1B, ISOFORM E"/>
    <property type="match status" value="1"/>
</dbReference>
<proteinExistence type="inferred from homology"/>
<dbReference type="GO" id="GO:0140268">
    <property type="term" value="C:endoplasmic reticulum-plasma membrane contact site"/>
    <property type="evidence" value="ECO:0007669"/>
    <property type="project" value="TreeGrafter"/>
</dbReference>
<accession>A0A0L0HE23</accession>
<dbReference type="Gene3D" id="1.20.1270.60">
    <property type="entry name" value="Arfaptin homology (AH) domain/BAR domain"/>
    <property type="match status" value="1"/>
</dbReference>
<feature type="compositionally biased region" description="Basic and acidic residues" evidence="6">
    <location>
        <begin position="438"/>
        <end position="447"/>
    </location>
</feature>
<dbReference type="STRING" id="645134.A0A0L0HE23"/>
<dbReference type="InterPro" id="IPR004148">
    <property type="entry name" value="BAR_dom"/>
</dbReference>
<dbReference type="GO" id="GO:0120015">
    <property type="term" value="F:sterol transfer activity"/>
    <property type="evidence" value="ECO:0007669"/>
    <property type="project" value="TreeGrafter"/>
</dbReference>
<dbReference type="PROSITE" id="PS50003">
    <property type="entry name" value="PH_DOMAIN"/>
    <property type="match status" value="1"/>
</dbReference>
<feature type="region of interest" description="Disordered" evidence="6">
    <location>
        <begin position="277"/>
        <end position="297"/>
    </location>
</feature>
<evidence type="ECO:0000256" key="4">
    <source>
        <dbReference type="ARBA" id="ARBA00022989"/>
    </source>
</evidence>
<dbReference type="GO" id="GO:0032366">
    <property type="term" value="P:intracellular sterol transport"/>
    <property type="evidence" value="ECO:0007669"/>
    <property type="project" value="TreeGrafter"/>
</dbReference>